<reference evidence="4" key="1">
    <citation type="submission" date="2020-05" db="UniProtKB">
        <authorList>
            <consortium name="EnsemblMetazoa"/>
        </authorList>
    </citation>
    <scope>IDENTIFICATION</scope>
    <source>
        <strain evidence="4">USDA</strain>
    </source>
</reference>
<evidence type="ECO:0000256" key="1">
    <source>
        <dbReference type="ARBA" id="ARBA00023002"/>
    </source>
</evidence>
<gene>
    <name evidence="4" type="primary">106085314</name>
</gene>
<dbReference type="Gene3D" id="3.40.50.720">
    <property type="entry name" value="NAD(P)-binding Rossmann-like Domain"/>
    <property type="match status" value="1"/>
</dbReference>
<dbReference type="PANTHER" id="PTHR24322:SF748">
    <property type="entry name" value="FI23927P1-RELATED"/>
    <property type="match status" value="1"/>
</dbReference>
<dbReference type="SUPFAM" id="SSF51735">
    <property type="entry name" value="NAD(P)-binding Rossmann-fold domains"/>
    <property type="match status" value="1"/>
</dbReference>
<dbReference type="PANTHER" id="PTHR24322">
    <property type="entry name" value="PKSB"/>
    <property type="match status" value="1"/>
</dbReference>
<sequence>MLLTCENRGVNCQAMHTQVLKIEALSSLYVIGIILGYPIIITVSLVAHIFQLLVKFVKSRFGHSKSIAGEVALVTGAGHGLGRDIAIALAQQGCHIAVVGTQVKYLLETSAFIAQTFGVKTKAYKVDVTNYQQICELKENVSKDLGDVTILINNAGVIYMSTKEKPSAEVVQRMINVNLTGTTLVTDVFLPKMKELNRGHIVNVSSASVFFPLPIHYIYGSTKAAMRYLTAALRVHLRQIKSNVKATCLMPSYLTTNKGVSEDMKATGITPGQFQIDGDVLAQYVIKALHWGHEEIAVPCGFLWVQKLSAIFPAYIQEFSLTLLSRTLKK</sequence>
<dbReference type="AlphaFoldDB" id="A0A1I8PBS2"/>
<keyword evidence="1" id="KW-0560">Oxidoreductase</keyword>
<feature type="transmembrane region" description="Helical" evidence="3">
    <location>
        <begin position="28"/>
        <end position="54"/>
    </location>
</feature>
<keyword evidence="5" id="KW-1185">Reference proteome</keyword>
<dbReference type="GO" id="GO:0005811">
    <property type="term" value="C:lipid droplet"/>
    <property type="evidence" value="ECO:0007669"/>
    <property type="project" value="TreeGrafter"/>
</dbReference>
<protein>
    <submittedName>
        <fullName evidence="4">Uncharacterized protein</fullName>
    </submittedName>
</protein>
<keyword evidence="3" id="KW-1133">Transmembrane helix</keyword>
<evidence type="ECO:0000256" key="2">
    <source>
        <dbReference type="RuleBase" id="RU000363"/>
    </source>
</evidence>
<proteinExistence type="inferred from homology"/>
<name>A0A1I8PBS2_STOCA</name>
<dbReference type="InterPro" id="IPR020904">
    <property type="entry name" value="Sc_DH/Rdtase_CS"/>
</dbReference>
<dbReference type="PRINTS" id="PR00081">
    <property type="entry name" value="GDHRDH"/>
</dbReference>
<dbReference type="GO" id="GO:0016616">
    <property type="term" value="F:oxidoreductase activity, acting on the CH-OH group of donors, NAD or NADP as acceptor"/>
    <property type="evidence" value="ECO:0007669"/>
    <property type="project" value="TreeGrafter"/>
</dbReference>
<dbReference type="InterPro" id="IPR036291">
    <property type="entry name" value="NAD(P)-bd_dom_sf"/>
</dbReference>
<dbReference type="VEuPathDB" id="VectorBase:SCAU006604"/>
<dbReference type="Pfam" id="PF00106">
    <property type="entry name" value="adh_short"/>
    <property type="match status" value="1"/>
</dbReference>
<dbReference type="EnsemblMetazoa" id="SCAU006604-RA">
    <property type="protein sequence ID" value="SCAU006604-PA"/>
    <property type="gene ID" value="SCAU006604"/>
</dbReference>
<dbReference type="KEGG" id="scac:106085314"/>
<dbReference type="PRINTS" id="PR00080">
    <property type="entry name" value="SDRFAMILY"/>
</dbReference>
<evidence type="ECO:0000313" key="4">
    <source>
        <dbReference type="EnsemblMetazoa" id="SCAU006604-PA"/>
    </source>
</evidence>
<dbReference type="CDD" id="cd05233">
    <property type="entry name" value="SDR_c"/>
    <property type="match status" value="1"/>
</dbReference>
<organism evidence="4 5">
    <name type="scientific">Stomoxys calcitrans</name>
    <name type="common">Stable fly</name>
    <name type="synonym">Conops calcitrans</name>
    <dbReference type="NCBI Taxonomy" id="35570"/>
    <lineage>
        <taxon>Eukaryota</taxon>
        <taxon>Metazoa</taxon>
        <taxon>Ecdysozoa</taxon>
        <taxon>Arthropoda</taxon>
        <taxon>Hexapoda</taxon>
        <taxon>Insecta</taxon>
        <taxon>Pterygota</taxon>
        <taxon>Neoptera</taxon>
        <taxon>Endopterygota</taxon>
        <taxon>Diptera</taxon>
        <taxon>Brachycera</taxon>
        <taxon>Muscomorpha</taxon>
        <taxon>Muscoidea</taxon>
        <taxon>Muscidae</taxon>
        <taxon>Stomoxys</taxon>
    </lineage>
</organism>
<accession>A0A1I8PBS2</accession>
<dbReference type="OrthoDB" id="6251714at2759"/>
<evidence type="ECO:0000313" key="5">
    <source>
        <dbReference type="Proteomes" id="UP000095300"/>
    </source>
</evidence>
<dbReference type="InterPro" id="IPR002347">
    <property type="entry name" value="SDR_fam"/>
</dbReference>
<dbReference type="STRING" id="35570.A0A1I8PBS2"/>
<keyword evidence="3" id="KW-0472">Membrane</keyword>
<dbReference type="PROSITE" id="PS00061">
    <property type="entry name" value="ADH_SHORT"/>
    <property type="match status" value="1"/>
</dbReference>
<dbReference type="Proteomes" id="UP000095300">
    <property type="component" value="Unassembled WGS sequence"/>
</dbReference>
<evidence type="ECO:0000256" key="3">
    <source>
        <dbReference type="SAM" id="Phobius"/>
    </source>
</evidence>
<keyword evidence="3" id="KW-0812">Transmembrane</keyword>
<comment type="similarity">
    <text evidence="2">Belongs to the short-chain dehydrogenases/reductases (SDR) family.</text>
</comment>